<dbReference type="Gene3D" id="3.10.10.10">
    <property type="entry name" value="HIV Type 1 Reverse Transcriptase, subunit A, domain 1"/>
    <property type="match status" value="1"/>
</dbReference>
<dbReference type="SUPFAM" id="SSF56672">
    <property type="entry name" value="DNA/RNA polymerases"/>
    <property type="match status" value="1"/>
</dbReference>
<dbReference type="Proteomes" id="UP000606786">
    <property type="component" value="Unassembled WGS sequence"/>
</dbReference>
<proteinExistence type="predicted"/>
<protein>
    <submittedName>
        <fullName evidence="1">(Mediterranean fruit fly) hypothetical protein</fullName>
    </submittedName>
</protein>
<gene>
    <name evidence="1" type="ORF">CCAP1982_LOCUS10336</name>
</gene>
<comment type="caution">
    <text evidence="1">The sequence shown here is derived from an EMBL/GenBank/DDBJ whole genome shotgun (WGS) entry which is preliminary data.</text>
</comment>
<dbReference type="AlphaFoldDB" id="A0A811UVY6"/>
<name>A0A811UVY6_CERCA</name>
<evidence type="ECO:0000313" key="2">
    <source>
        <dbReference type="Proteomes" id="UP000606786"/>
    </source>
</evidence>
<dbReference type="GO" id="GO:0071897">
    <property type="term" value="P:DNA biosynthetic process"/>
    <property type="evidence" value="ECO:0007669"/>
    <property type="project" value="UniProtKB-ARBA"/>
</dbReference>
<reference evidence="1" key="1">
    <citation type="submission" date="2020-11" db="EMBL/GenBank/DDBJ databases">
        <authorList>
            <person name="Whitehead M."/>
        </authorList>
    </citation>
    <scope>NUCLEOTIDE SEQUENCE</scope>
    <source>
        <strain evidence="1">EGII</strain>
    </source>
</reference>
<dbReference type="InterPro" id="IPR043502">
    <property type="entry name" value="DNA/RNA_pol_sf"/>
</dbReference>
<organism evidence="1 2">
    <name type="scientific">Ceratitis capitata</name>
    <name type="common">Mediterranean fruit fly</name>
    <name type="synonym">Tephritis capitata</name>
    <dbReference type="NCBI Taxonomy" id="7213"/>
    <lineage>
        <taxon>Eukaryota</taxon>
        <taxon>Metazoa</taxon>
        <taxon>Ecdysozoa</taxon>
        <taxon>Arthropoda</taxon>
        <taxon>Hexapoda</taxon>
        <taxon>Insecta</taxon>
        <taxon>Pterygota</taxon>
        <taxon>Neoptera</taxon>
        <taxon>Endopterygota</taxon>
        <taxon>Diptera</taxon>
        <taxon>Brachycera</taxon>
        <taxon>Muscomorpha</taxon>
        <taxon>Tephritoidea</taxon>
        <taxon>Tephritidae</taxon>
        <taxon>Ceratitis</taxon>
        <taxon>Ceratitis</taxon>
    </lineage>
</organism>
<evidence type="ECO:0000313" key="1">
    <source>
        <dbReference type="EMBL" id="CAD7001846.1"/>
    </source>
</evidence>
<dbReference type="EMBL" id="CAJHJT010000023">
    <property type="protein sequence ID" value="CAD7001846.1"/>
    <property type="molecule type" value="Genomic_DNA"/>
</dbReference>
<sequence>MSSSSLPYVECKTKMLIDIGSNKNYIQPSHVLKKIPNDEPFFANSIAGQIQISHHTIINLFRSNDTSLKFFLPSTLKSFDGIIGNDSFKELRATINIYDDTPTLGKNKKIKIRQKPSPTVNKIDVRIDHMTATQKQHISHLTKKYPLLFIEPDEKLTYTTTVVGEIRTSSYTPIYTKYYPYPLAMRDFVKQEIENLLKDGIIRPSRSPYNSPVWVVPKKLDASGQKSTNS</sequence>
<accession>A0A811UVY6</accession>
<keyword evidence="2" id="KW-1185">Reference proteome</keyword>